<feature type="domain" description="Major facilitator superfamily (MFS) profile" evidence="8">
    <location>
        <begin position="4"/>
        <end position="379"/>
    </location>
</feature>
<evidence type="ECO:0000256" key="1">
    <source>
        <dbReference type="ARBA" id="ARBA00004651"/>
    </source>
</evidence>
<evidence type="ECO:0000256" key="2">
    <source>
        <dbReference type="ARBA" id="ARBA00022448"/>
    </source>
</evidence>
<keyword evidence="3" id="KW-1003">Cell membrane</keyword>
<evidence type="ECO:0000256" key="6">
    <source>
        <dbReference type="ARBA" id="ARBA00023136"/>
    </source>
</evidence>
<feature type="transmembrane region" description="Helical" evidence="7">
    <location>
        <begin position="201"/>
        <end position="222"/>
    </location>
</feature>
<dbReference type="Pfam" id="PF07690">
    <property type="entry name" value="MFS_1"/>
    <property type="match status" value="1"/>
</dbReference>
<feature type="transmembrane region" description="Helical" evidence="7">
    <location>
        <begin position="354"/>
        <end position="375"/>
    </location>
</feature>
<dbReference type="CDD" id="cd17324">
    <property type="entry name" value="MFS_NepI_like"/>
    <property type="match status" value="1"/>
</dbReference>
<sequence>MNKKVYMLAVVSFVVGTVELIIGGTLDLVAADLDVTLGQAGLLITVFSLVFAIASPILLTVTAKYERKSLTLVFLSIFFLGNLLAFWSPNYTVIMLARVISAASGSLLVVLGVTLASAIVKKEYRARAIGIIFMGISGSLVLGVPIGLTIGNAFGWRAPFLFIAILTLLSMAAVAIFLERIEPKPVITLREQIRTLKDNKIFTAQLTSFLFLTGHLTLYAYLTPFLKSTMDLNSAWVSIVYLIFGIAAVLGGGIGGVISDKWGAERSIIAIIAFFAVAIFMIPFVTFSLPLFLVVMVVWSMLSWAITPAQQSYLIHSAPETSEIQQSLNNSALHFGIALGSTVGAFVIEQASVSHNASVGGLFVLLALGTAYFSITRNNKVRISHKYIS</sequence>
<dbReference type="Gene3D" id="1.20.1250.20">
    <property type="entry name" value="MFS general substrate transporter like domains"/>
    <property type="match status" value="2"/>
</dbReference>
<accession>A0ABY4H3X8</accession>
<feature type="transmembrane region" description="Helical" evidence="7">
    <location>
        <begin position="128"/>
        <end position="148"/>
    </location>
</feature>
<keyword evidence="5 7" id="KW-1133">Transmembrane helix</keyword>
<keyword evidence="10" id="KW-1185">Reference proteome</keyword>
<dbReference type="InterPro" id="IPR011701">
    <property type="entry name" value="MFS"/>
</dbReference>
<protein>
    <submittedName>
        <fullName evidence="9">MFS transporter</fullName>
    </submittedName>
</protein>
<feature type="transmembrane region" description="Helical" evidence="7">
    <location>
        <begin position="37"/>
        <end position="58"/>
    </location>
</feature>
<comment type="subcellular location">
    <subcellularLocation>
        <location evidence="1">Cell membrane</location>
        <topology evidence="1">Multi-pass membrane protein</topology>
    </subcellularLocation>
</comment>
<dbReference type="PANTHER" id="PTHR43124">
    <property type="entry name" value="PURINE EFFLUX PUMP PBUE"/>
    <property type="match status" value="1"/>
</dbReference>
<keyword evidence="2" id="KW-0813">Transport</keyword>
<evidence type="ECO:0000313" key="9">
    <source>
        <dbReference type="EMBL" id="UOQ94292.1"/>
    </source>
</evidence>
<name>A0ABY4H3X8_9BACI</name>
<dbReference type="InterPro" id="IPR001958">
    <property type="entry name" value="Tet-R_TetA/multi-R_MdtG-like"/>
</dbReference>
<dbReference type="RefSeq" id="WP_244753940.1">
    <property type="nucleotide sequence ID" value="NZ_CP095074.1"/>
</dbReference>
<dbReference type="InterPro" id="IPR050189">
    <property type="entry name" value="MFS_Efflux_Transporters"/>
</dbReference>
<feature type="transmembrane region" description="Helical" evidence="7">
    <location>
        <begin position="234"/>
        <end position="255"/>
    </location>
</feature>
<evidence type="ECO:0000259" key="8">
    <source>
        <dbReference type="PROSITE" id="PS50850"/>
    </source>
</evidence>
<dbReference type="EMBL" id="CP095074">
    <property type="protein sequence ID" value="UOQ94292.1"/>
    <property type="molecule type" value="Genomic_DNA"/>
</dbReference>
<gene>
    <name evidence="9" type="ORF">MUO14_04840</name>
</gene>
<feature type="transmembrane region" description="Helical" evidence="7">
    <location>
        <begin position="7"/>
        <end position="31"/>
    </location>
</feature>
<reference evidence="9 10" key="1">
    <citation type="submission" date="2022-04" db="EMBL/GenBank/DDBJ databases">
        <title>Halobacillus sp. isolated from saltern.</title>
        <authorList>
            <person name="Won M."/>
            <person name="Lee C.-M."/>
            <person name="Woen H.-Y."/>
            <person name="Kwon S.-W."/>
        </authorList>
    </citation>
    <scope>NUCLEOTIDE SEQUENCE [LARGE SCALE GENOMIC DNA]</scope>
    <source>
        <strain evidence="9 10">SSTM10-2</strain>
    </source>
</reference>
<evidence type="ECO:0000256" key="5">
    <source>
        <dbReference type="ARBA" id="ARBA00022989"/>
    </source>
</evidence>
<feature type="transmembrane region" description="Helical" evidence="7">
    <location>
        <begin position="93"/>
        <end position="116"/>
    </location>
</feature>
<dbReference type="Proteomes" id="UP000831880">
    <property type="component" value="Chromosome"/>
</dbReference>
<organism evidence="9 10">
    <name type="scientific">Halobacillus shinanisalinarum</name>
    <dbReference type="NCBI Taxonomy" id="2932258"/>
    <lineage>
        <taxon>Bacteria</taxon>
        <taxon>Bacillati</taxon>
        <taxon>Bacillota</taxon>
        <taxon>Bacilli</taxon>
        <taxon>Bacillales</taxon>
        <taxon>Bacillaceae</taxon>
        <taxon>Halobacillus</taxon>
    </lineage>
</organism>
<evidence type="ECO:0000256" key="7">
    <source>
        <dbReference type="SAM" id="Phobius"/>
    </source>
</evidence>
<feature type="transmembrane region" description="Helical" evidence="7">
    <location>
        <begin position="267"/>
        <end position="285"/>
    </location>
</feature>
<dbReference type="PROSITE" id="PS50850">
    <property type="entry name" value="MFS"/>
    <property type="match status" value="1"/>
</dbReference>
<feature type="transmembrane region" description="Helical" evidence="7">
    <location>
        <begin position="70"/>
        <end position="87"/>
    </location>
</feature>
<evidence type="ECO:0000256" key="4">
    <source>
        <dbReference type="ARBA" id="ARBA00022692"/>
    </source>
</evidence>
<dbReference type="SUPFAM" id="SSF103473">
    <property type="entry name" value="MFS general substrate transporter"/>
    <property type="match status" value="1"/>
</dbReference>
<keyword evidence="6 7" id="KW-0472">Membrane</keyword>
<dbReference type="InterPro" id="IPR036259">
    <property type="entry name" value="MFS_trans_sf"/>
</dbReference>
<evidence type="ECO:0000256" key="3">
    <source>
        <dbReference type="ARBA" id="ARBA00022475"/>
    </source>
</evidence>
<dbReference type="InterPro" id="IPR020846">
    <property type="entry name" value="MFS_dom"/>
</dbReference>
<proteinExistence type="predicted"/>
<dbReference type="PRINTS" id="PR01035">
    <property type="entry name" value="TCRTETA"/>
</dbReference>
<dbReference type="PANTHER" id="PTHR43124:SF10">
    <property type="entry name" value="PURINE EFFLUX PUMP PBUE"/>
    <property type="match status" value="1"/>
</dbReference>
<keyword evidence="4 7" id="KW-0812">Transmembrane</keyword>
<feature type="transmembrane region" description="Helical" evidence="7">
    <location>
        <begin position="160"/>
        <end position="181"/>
    </location>
</feature>
<evidence type="ECO:0000313" key="10">
    <source>
        <dbReference type="Proteomes" id="UP000831880"/>
    </source>
</evidence>